<reference evidence="2" key="1">
    <citation type="journal article" date="2018" name="PLoS Negl. Trop. Dis.">
        <title>Sialome diversity of ticks revealed by RNAseq of single tick salivary glands.</title>
        <authorList>
            <person name="Perner J."/>
            <person name="Kropackova S."/>
            <person name="Kopacek P."/>
            <person name="Ribeiro J.M."/>
        </authorList>
    </citation>
    <scope>NUCLEOTIDE SEQUENCE</scope>
    <source>
        <strain evidence="2">Siblings of single egg batch collected in Ceske Budejovice</strain>
        <tissue evidence="2">Salivary glands</tissue>
    </source>
</reference>
<evidence type="ECO:0000313" key="2">
    <source>
        <dbReference type="EMBL" id="JAR87888.1"/>
    </source>
</evidence>
<name>A0A147BAU1_IXORI</name>
<proteinExistence type="predicted"/>
<accession>A0A147BAU1</accession>
<dbReference type="AlphaFoldDB" id="A0A147BAU1"/>
<sequence length="97" mass="11170">MRPPAERRISCFFFYFLPPVKGVHSVPARRGMRRGRKGQFSEGGRTDILGSGSEHDVRDREVICRNRRPGDAVLDAPLSSDSQPSFLYWRIPPRRTR</sequence>
<dbReference type="EMBL" id="GEGO01007516">
    <property type="protein sequence ID" value="JAR87888.1"/>
    <property type="molecule type" value="Transcribed_RNA"/>
</dbReference>
<evidence type="ECO:0000256" key="1">
    <source>
        <dbReference type="SAM" id="MobiDB-lite"/>
    </source>
</evidence>
<organism evidence="2">
    <name type="scientific">Ixodes ricinus</name>
    <name type="common">Common tick</name>
    <name type="synonym">Acarus ricinus</name>
    <dbReference type="NCBI Taxonomy" id="34613"/>
    <lineage>
        <taxon>Eukaryota</taxon>
        <taxon>Metazoa</taxon>
        <taxon>Ecdysozoa</taxon>
        <taxon>Arthropoda</taxon>
        <taxon>Chelicerata</taxon>
        <taxon>Arachnida</taxon>
        <taxon>Acari</taxon>
        <taxon>Parasitiformes</taxon>
        <taxon>Ixodida</taxon>
        <taxon>Ixodoidea</taxon>
        <taxon>Ixodidae</taxon>
        <taxon>Ixodinae</taxon>
        <taxon>Ixodes</taxon>
    </lineage>
</organism>
<protein>
    <submittedName>
        <fullName evidence="2">Putative secreted protein</fullName>
    </submittedName>
</protein>
<feature type="region of interest" description="Disordered" evidence="1">
    <location>
        <begin position="28"/>
        <end position="54"/>
    </location>
</feature>